<gene>
    <name evidence="1" type="ORF">B0T26DRAFT_689664</name>
</gene>
<comment type="caution">
    <text evidence="1">The sequence shown here is derived from an EMBL/GenBank/DDBJ whole genome shotgun (WGS) entry which is preliminary data.</text>
</comment>
<evidence type="ECO:0000313" key="1">
    <source>
        <dbReference type="EMBL" id="KAK0734794.1"/>
    </source>
</evidence>
<keyword evidence="2" id="KW-1185">Reference proteome</keyword>
<evidence type="ECO:0000313" key="2">
    <source>
        <dbReference type="Proteomes" id="UP001172101"/>
    </source>
</evidence>
<dbReference type="Proteomes" id="UP001172101">
    <property type="component" value="Unassembled WGS sequence"/>
</dbReference>
<organism evidence="1 2">
    <name type="scientific">Lasiosphaeria miniovina</name>
    <dbReference type="NCBI Taxonomy" id="1954250"/>
    <lineage>
        <taxon>Eukaryota</taxon>
        <taxon>Fungi</taxon>
        <taxon>Dikarya</taxon>
        <taxon>Ascomycota</taxon>
        <taxon>Pezizomycotina</taxon>
        <taxon>Sordariomycetes</taxon>
        <taxon>Sordariomycetidae</taxon>
        <taxon>Sordariales</taxon>
        <taxon>Lasiosphaeriaceae</taxon>
        <taxon>Lasiosphaeria</taxon>
    </lineage>
</organism>
<accession>A0AA40EAV1</accession>
<sequence length="53" mass="5853">MVVNSSTSRTSQLRPTRGRVSVLDTRITATQVIHDNNPNREPTKPDSLIPVPV</sequence>
<dbReference type="AlphaFoldDB" id="A0AA40EAV1"/>
<dbReference type="RefSeq" id="XP_060303671.1">
    <property type="nucleotide sequence ID" value="XM_060441049.1"/>
</dbReference>
<dbReference type="EMBL" id="JAUIRO010000001">
    <property type="protein sequence ID" value="KAK0734794.1"/>
    <property type="molecule type" value="Genomic_DNA"/>
</dbReference>
<proteinExistence type="predicted"/>
<reference evidence="1" key="1">
    <citation type="submission" date="2023-06" db="EMBL/GenBank/DDBJ databases">
        <title>Genome-scale phylogeny and comparative genomics of the fungal order Sordariales.</title>
        <authorList>
            <consortium name="Lawrence Berkeley National Laboratory"/>
            <person name="Hensen N."/>
            <person name="Bonometti L."/>
            <person name="Westerberg I."/>
            <person name="Brannstrom I.O."/>
            <person name="Guillou S."/>
            <person name="Cros-Aarteil S."/>
            <person name="Calhoun S."/>
            <person name="Haridas S."/>
            <person name="Kuo A."/>
            <person name="Mondo S."/>
            <person name="Pangilinan J."/>
            <person name="Riley R."/>
            <person name="LaButti K."/>
            <person name="Andreopoulos B."/>
            <person name="Lipzen A."/>
            <person name="Chen C."/>
            <person name="Yanf M."/>
            <person name="Daum C."/>
            <person name="Ng V."/>
            <person name="Clum A."/>
            <person name="Steindorff A."/>
            <person name="Ohm R."/>
            <person name="Martin F."/>
            <person name="Silar P."/>
            <person name="Natvig D."/>
            <person name="Lalanne C."/>
            <person name="Gautier V."/>
            <person name="Ament-velasquez S.L."/>
            <person name="Kruys A."/>
            <person name="Hutchinson M.I."/>
            <person name="Powell A.J."/>
            <person name="Barry K."/>
            <person name="Miller A.N."/>
            <person name="Grigoriev I.V."/>
            <person name="Debuchy R."/>
            <person name="Gladieux P."/>
            <person name="Thoren M.H."/>
            <person name="Johannesson H."/>
        </authorList>
    </citation>
    <scope>NUCLEOTIDE SEQUENCE</scope>
    <source>
        <strain evidence="1">SMH2392-1A</strain>
    </source>
</reference>
<protein>
    <submittedName>
        <fullName evidence="1">Uncharacterized protein</fullName>
    </submittedName>
</protein>
<dbReference type="GeneID" id="85324319"/>
<name>A0AA40EAV1_9PEZI</name>